<name>A0A238ZRS3_9PROT</name>
<evidence type="ECO:0000256" key="8">
    <source>
        <dbReference type="SAM" id="Phobius"/>
    </source>
</evidence>
<dbReference type="EMBL" id="FZOA01000005">
    <property type="protein sequence ID" value="SNR86107.1"/>
    <property type="molecule type" value="Genomic_DNA"/>
</dbReference>
<keyword evidence="2 6" id="KW-0349">Heme</keyword>
<keyword evidence="3 6" id="KW-0479">Metal-binding</keyword>
<keyword evidence="4" id="KW-0249">Electron transport</keyword>
<evidence type="ECO:0000256" key="3">
    <source>
        <dbReference type="ARBA" id="ARBA00022723"/>
    </source>
</evidence>
<keyword evidence="8" id="KW-0472">Membrane</keyword>
<dbReference type="PANTHER" id="PTHR35008:SF8">
    <property type="entry name" value="ALCOHOL DEHYDROGENASE CYTOCHROME C SUBUNIT"/>
    <property type="match status" value="1"/>
</dbReference>
<dbReference type="GO" id="GO:0009055">
    <property type="term" value="F:electron transfer activity"/>
    <property type="evidence" value="ECO:0007669"/>
    <property type="project" value="InterPro"/>
</dbReference>
<keyword evidence="8" id="KW-0812">Transmembrane</keyword>
<evidence type="ECO:0000313" key="10">
    <source>
        <dbReference type="EMBL" id="SNR86107.1"/>
    </source>
</evidence>
<dbReference type="Pfam" id="PF00034">
    <property type="entry name" value="Cytochrom_C"/>
    <property type="match status" value="1"/>
</dbReference>
<dbReference type="RefSeq" id="WP_089375574.1">
    <property type="nucleotide sequence ID" value="NZ_FZOA01000005.1"/>
</dbReference>
<evidence type="ECO:0000256" key="5">
    <source>
        <dbReference type="ARBA" id="ARBA00023004"/>
    </source>
</evidence>
<organism evidence="10 11">
    <name type="scientific">Methylobacillus rhizosphaerae</name>
    <dbReference type="NCBI Taxonomy" id="551994"/>
    <lineage>
        <taxon>Bacteria</taxon>
        <taxon>Pseudomonadati</taxon>
        <taxon>Pseudomonadota</taxon>
        <taxon>Betaproteobacteria</taxon>
        <taxon>Nitrosomonadales</taxon>
        <taxon>Methylophilaceae</taxon>
        <taxon>Methylobacillus</taxon>
    </lineage>
</organism>
<dbReference type="SUPFAM" id="SSF46626">
    <property type="entry name" value="Cytochrome c"/>
    <property type="match status" value="1"/>
</dbReference>
<dbReference type="PROSITE" id="PS51007">
    <property type="entry name" value="CYTC"/>
    <property type="match status" value="1"/>
</dbReference>
<dbReference type="InterPro" id="IPR008168">
    <property type="entry name" value="Cyt_C_IC"/>
</dbReference>
<dbReference type="InterPro" id="IPR036909">
    <property type="entry name" value="Cyt_c-like_dom_sf"/>
</dbReference>
<protein>
    <submittedName>
        <fullName evidence="10">Cytochrome C oxidase, cbb3-type, subunit III</fullName>
    </submittedName>
</protein>
<feature type="region of interest" description="Disordered" evidence="7">
    <location>
        <begin position="1"/>
        <end position="23"/>
    </location>
</feature>
<sequence length="220" mass="23962">MNDQPRQTDPAIPTGNNESTELDLHDQVIYETPEPFEDIASGPRWFYLFSVVALVVGAFYLGRHMGNLDTEAHIGFLQAQKQQSGQGGAAAVKTVSGAAVFTSRCVSCHQANGQGIPGAFPPLVKSTYVLGDPQTLVRIVLQGLQGEIKVEGQAYNGLMPPWQDQLSDEETTAVINYIRTELGGNQAGQVDVELVQKIRAAEKDRQKPWTVPELEALEKS</sequence>
<keyword evidence="11" id="KW-1185">Reference proteome</keyword>
<dbReference type="AlphaFoldDB" id="A0A238ZRS3"/>
<dbReference type="PANTHER" id="PTHR35008">
    <property type="entry name" value="BLL4482 PROTEIN-RELATED"/>
    <property type="match status" value="1"/>
</dbReference>
<keyword evidence="5 6" id="KW-0408">Iron</keyword>
<evidence type="ECO:0000313" key="11">
    <source>
        <dbReference type="Proteomes" id="UP000198305"/>
    </source>
</evidence>
<dbReference type="GO" id="GO:0020037">
    <property type="term" value="F:heme binding"/>
    <property type="evidence" value="ECO:0007669"/>
    <property type="project" value="InterPro"/>
</dbReference>
<dbReference type="InterPro" id="IPR051459">
    <property type="entry name" value="Cytochrome_c-type_DH"/>
</dbReference>
<evidence type="ECO:0000256" key="1">
    <source>
        <dbReference type="ARBA" id="ARBA00022448"/>
    </source>
</evidence>
<dbReference type="PRINTS" id="PR00605">
    <property type="entry name" value="CYTCHROMECIC"/>
</dbReference>
<keyword evidence="1" id="KW-0813">Transport</keyword>
<dbReference type="GO" id="GO:0005506">
    <property type="term" value="F:iron ion binding"/>
    <property type="evidence" value="ECO:0007669"/>
    <property type="project" value="InterPro"/>
</dbReference>
<dbReference type="InterPro" id="IPR009056">
    <property type="entry name" value="Cyt_c-like_dom"/>
</dbReference>
<evidence type="ECO:0000256" key="6">
    <source>
        <dbReference type="PROSITE-ProRule" id="PRU00433"/>
    </source>
</evidence>
<dbReference type="OrthoDB" id="9757546at2"/>
<dbReference type="Proteomes" id="UP000198305">
    <property type="component" value="Unassembled WGS sequence"/>
</dbReference>
<evidence type="ECO:0000256" key="7">
    <source>
        <dbReference type="SAM" id="MobiDB-lite"/>
    </source>
</evidence>
<feature type="domain" description="Cytochrome c" evidence="9">
    <location>
        <begin position="92"/>
        <end position="182"/>
    </location>
</feature>
<gene>
    <name evidence="10" type="ORF">SAMN05192560_1482</name>
</gene>
<reference evidence="11" key="1">
    <citation type="submission" date="2017-06" db="EMBL/GenBank/DDBJ databases">
        <authorList>
            <person name="Varghese N."/>
            <person name="Submissions S."/>
        </authorList>
    </citation>
    <scope>NUCLEOTIDE SEQUENCE [LARGE SCALE GENOMIC DNA]</scope>
    <source>
        <strain evidence="11">Ca-68</strain>
    </source>
</reference>
<feature type="transmembrane region" description="Helical" evidence="8">
    <location>
        <begin position="45"/>
        <end position="62"/>
    </location>
</feature>
<evidence type="ECO:0000256" key="4">
    <source>
        <dbReference type="ARBA" id="ARBA00022982"/>
    </source>
</evidence>
<keyword evidence="8" id="KW-1133">Transmembrane helix</keyword>
<dbReference type="Gene3D" id="1.10.760.10">
    <property type="entry name" value="Cytochrome c-like domain"/>
    <property type="match status" value="1"/>
</dbReference>
<evidence type="ECO:0000256" key="2">
    <source>
        <dbReference type="ARBA" id="ARBA00022617"/>
    </source>
</evidence>
<evidence type="ECO:0000259" key="9">
    <source>
        <dbReference type="PROSITE" id="PS51007"/>
    </source>
</evidence>
<accession>A0A238ZRS3</accession>
<proteinExistence type="predicted"/>